<dbReference type="Proteomes" id="UP000294901">
    <property type="component" value="Unassembled WGS sequence"/>
</dbReference>
<proteinExistence type="predicted"/>
<sequence>MDERTRYFRRLKRLRGAARRWSVLGGGLAAATAVLTPYAGIGWADAIWAGAAGSSIALAWWRHSDHRELAATPAPPPPPPVVPGAKLAAAIERFPVGRTVINEVRRQKNRYALRGSEITQAWDRLDRASATLTALAGRLHGPGEGALLEAAVAEEWLRDLGQRVASVERALPLTPPDQRAALADSHGSLATQFTEGVDAYERLVAAAASYVAEDGHPVADGGHPALSSLIDATDRLRGFAEGLSELKRTPTTVFKQAAADNAGTST</sequence>
<evidence type="ECO:0000313" key="2">
    <source>
        <dbReference type="EMBL" id="TDO40790.1"/>
    </source>
</evidence>
<dbReference type="OrthoDB" id="3405022at2"/>
<feature type="transmembrane region" description="Helical" evidence="1">
    <location>
        <begin position="21"/>
        <end position="40"/>
    </location>
</feature>
<dbReference type="NCBIfam" id="NF047839">
    <property type="entry name" value="PspM_Rv2743c"/>
    <property type="match status" value="1"/>
</dbReference>
<keyword evidence="1" id="KW-1133">Transmembrane helix</keyword>
<dbReference type="AlphaFoldDB" id="A0A4R6JVM6"/>
<comment type="caution">
    <text evidence="2">The sequence shown here is derived from an EMBL/GenBank/DDBJ whole genome shotgun (WGS) entry which is preliminary data.</text>
</comment>
<evidence type="ECO:0000256" key="1">
    <source>
        <dbReference type="SAM" id="Phobius"/>
    </source>
</evidence>
<keyword evidence="1" id="KW-0812">Transmembrane</keyword>
<dbReference type="InterPro" id="IPR057952">
    <property type="entry name" value="Rv2743c-like"/>
</dbReference>
<reference evidence="2 3" key="1">
    <citation type="submission" date="2019-03" db="EMBL/GenBank/DDBJ databases">
        <title>Sequencing the genomes of 1000 actinobacteria strains.</title>
        <authorList>
            <person name="Klenk H.-P."/>
        </authorList>
    </citation>
    <scope>NUCLEOTIDE SEQUENCE [LARGE SCALE GENOMIC DNA]</scope>
    <source>
        <strain evidence="2 3">DSM 43805</strain>
    </source>
</reference>
<gene>
    <name evidence="2" type="ORF">C8E87_4509</name>
</gene>
<organism evidence="2 3">
    <name type="scientific">Paractinoplanes brasiliensis</name>
    <dbReference type="NCBI Taxonomy" id="52695"/>
    <lineage>
        <taxon>Bacteria</taxon>
        <taxon>Bacillati</taxon>
        <taxon>Actinomycetota</taxon>
        <taxon>Actinomycetes</taxon>
        <taxon>Micromonosporales</taxon>
        <taxon>Micromonosporaceae</taxon>
        <taxon>Paractinoplanes</taxon>
    </lineage>
</organism>
<dbReference type="EMBL" id="SNWR01000001">
    <property type="protein sequence ID" value="TDO40790.1"/>
    <property type="molecule type" value="Genomic_DNA"/>
</dbReference>
<evidence type="ECO:0000313" key="3">
    <source>
        <dbReference type="Proteomes" id="UP000294901"/>
    </source>
</evidence>
<dbReference type="RefSeq" id="WP_133874914.1">
    <property type="nucleotide sequence ID" value="NZ_BOMD01000012.1"/>
</dbReference>
<keyword evidence="1" id="KW-0472">Membrane</keyword>
<keyword evidence="3" id="KW-1185">Reference proteome</keyword>
<dbReference type="Pfam" id="PF25587">
    <property type="entry name" value="Rv2743c"/>
    <property type="match status" value="1"/>
</dbReference>
<accession>A0A4R6JVM6</accession>
<protein>
    <submittedName>
        <fullName evidence="2">Uncharacterized protein</fullName>
    </submittedName>
</protein>
<name>A0A4R6JVM6_9ACTN</name>